<evidence type="ECO:0000313" key="3">
    <source>
        <dbReference type="EMBL" id="EGR33265.1"/>
    </source>
</evidence>
<comment type="function">
    <text evidence="1">Component of the ribosome.</text>
</comment>
<dbReference type="STRING" id="857967.G0QND2"/>
<dbReference type="PRINTS" id="PR00882">
    <property type="entry name" value="RIBOSOMALL7A"/>
</dbReference>
<keyword evidence="4" id="KW-1185">Reference proteome</keyword>
<gene>
    <name evidence="3" type="ORF">IMG5_057300</name>
</gene>
<dbReference type="OrthoDB" id="308597at2759"/>
<name>G0QND2_ICHMU</name>
<dbReference type="AlphaFoldDB" id="G0QND2"/>
<dbReference type="eggNOG" id="KOG3166">
    <property type="taxonomic scope" value="Eukaryota"/>
</dbReference>
<dbReference type="GO" id="GO:0022625">
    <property type="term" value="C:cytosolic large ribosomal subunit"/>
    <property type="evidence" value="ECO:0007669"/>
    <property type="project" value="UniProtKB-UniRule"/>
</dbReference>
<evidence type="ECO:0000256" key="1">
    <source>
        <dbReference type="RuleBase" id="RU367042"/>
    </source>
</evidence>
<proteinExistence type="inferred from homology"/>
<protein>
    <recommendedName>
        <fullName evidence="1">60S ribosomal protein L7a</fullName>
    </recommendedName>
</protein>
<feature type="region of interest" description="Disordered" evidence="2">
    <location>
        <begin position="1"/>
        <end position="22"/>
    </location>
</feature>
<reference evidence="3 4" key="1">
    <citation type="submission" date="2011-07" db="EMBL/GenBank/DDBJ databases">
        <authorList>
            <person name="Coyne R."/>
            <person name="Brami D."/>
            <person name="Johnson J."/>
            <person name="Hostetler J."/>
            <person name="Hannick L."/>
            <person name="Clark T."/>
            <person name="Cassidy-Hanley D."/>
            <person name="Inman J."/>
        </authorList>
    </citation>
    <scope>NUCLEOTIDE SEQUENCE [LARGE SCALE GENOMIC DNA]</scope>
    <source>
        <strain evidence="3 4">G5</strain>
    </source>
</reference>
<dbReference type="OMA" id="HTTYLIE"/>
<sequence length="197" mass="23277">MPKAPKKVTKQQNKKVERKRNSLFQSRPRSFRVGGDIQPARDLTRFVRWPKYVTLQRQKRILLQRLKVPPQIHQFSRTLDKNHTTSLFKLLQKYKPETSQEKKQRLVEAANNKAQGKEVESKKPFVLKYGLNHITTLIEIKKLNLSLLLMMQILLNQLFSFLNCAENRVFHTLLLKVRLLLVNQFIKKLLLLQLSLL</sequence>
<keyword evidence="1" id="KW-0687">Ribonucleoprotein</keyword>
<accession>G0QND2</accession>
<evidence type="ECO:0000313" key="4">
    <source>
        <dbReference type="Proteomes" id="UP000008983"/>
    </source>
</evidence>
<dbReference type="GeneID" id="14909442"/>
<comment type="similarity">
    <text evidence="1">Belongs to the eukaryotic ribosomal protein eL8 family.</text>
</comment>
<dbReference type="GO" id="GO:0003723">
    <property type="term" value="F:RNA binding"/>
    <property type="evidence" value="ECO:0007669"/>
    <property type="project" value="UniProtKB-UniRule"/>
</dbReference>
<dbReference type="RefSeq" id="XP_004037251.1">
    <property type="nucleotide sequence ID" value="XM_004037203.1"/>
</dbReference>
<dbReference type="Gene3D" id="3.30.1330.30">
    <property type="match status" value="1"/>
</dbReference>
<dbReference type="InterPro" id="IPR001921">
    <property type="entry name" value="Ribosomal_eL8_euk"/>
</dbReference>
<organism evidence="3 4">
    <name type="scientific">Ichthyophthirius multifiliis</name>
    <name type="common">White spot disease agent</name>
    <name type="synonym">Ich</name>
    <dbReference type="NCBI Taxonomy" id="5932"/>
    <lineage>
        <taxon>Eukaryota</taxon>
        <taxon>Sar</taxon>
        <taxon>Alveolata</taxon>
        <taxon>Ciliophora</taxon>
        <taxon>Intramacronucleata</taxon>
        <taxon>Oligohymenophorea</taxon>
        <taxon>Hymenostomatida</taxon>
        <taxon>Ophryoglenina</taxon>
        <taxon>Ichthyophthirius</taxon>
    </lineage>
</organism>
<dbReference type="EMBL" id="GL983480">
    <property type="protein sequence ID" value="EGR33265.1"/>
    <property type="molecule type" value="Genomic_DNA"/>
</dbReference>
<dbReference type="InParanoid" id="G0QND2"/>
<dbReference type="Proteomes" id="UP000008983">
    <property type="component" value="Unassembled WGS sequence"/>
</dbReference>
<keyword evidence="1" id="KW-0689">Ribosomal protein</keyword>
<dbReference type="InterPro" id="IPR029064">
    <property type="entry name" value="Ribosomal_eL30-like_sf"/>
</dbReference>
<evidence type="ECO:0000256" key="2">
    <source>
        <dbReference type="SAM" id="MobiDB-lite"/>
    </source>
</evidence>
<feature type="compositionally biased region" description="Basic residues" evidence="2">
    <location>
        <begin position="1"/>
        <end position="18"/>
    </location>
</feature>